<dbReference type="EMBL" id="NJEU01000926">
    <property type="protein sequence ID" value="PHH69509.1"/>
    <property type="molecule type" value="Genomic_DNA"/>
</dbReference>
<dbReference type="Proteomes" id="UP000224854">
    <property type="component" value="Unassembled WGS sequence"/>
</dbReference>
<feature type="compositionally biased region" description="Basic and acidic residues" evidence="1">
    <location>
        <begin position="314"/>
        <end position="323"/>
    </location>
</feature>
<evidence type="ECO:0000313" key="3">
    <source>
        <dbReference type="EMBL" id="PHH69509.1"/>
    </source>
</evidence>
<feature type="chain" id="PRO_5012112397" description="Cell surface protein" evidence="2">
    <location>
        <begin position="17"/>
        <end position="333"/>
    </location>
</feature>
<gene>
    <name evidence="3" type="ORF">CDD82_7709</name>
</gene>
<feature type="region of interest" description="Disordered" evidence="1">
    <location>
        <begin position="314"/>
        <end position="333"/>
    </location>
</feature>
<feature type="compositionally biased region" description="Polar residues" evidence="1">
    <location>
        <begin position="43"/>
        <end position="55"/>
    </location>
</feature>
<evidence type="ECO:0000256" key="1">
    <source>
        <dbReference type="SAM" id="MobiDB-lite"/>
    </source>
</evidence>
<dbReference type="PANTHER" id="PTHR34618:SF1">
    <property type="entry name" value="SECRETED PROTEIN"/>
    <property type="match status" value="1"/>
</dbReference>
<proteinExistence type="predicted"/>
<protein>
    <recommendedName>
        <fullName evidence="5">Cell surface protein</fullName>
    </recommendedName>
</protein>
<dbReference type="InterPro" id="IPR021476">
    <property type="entry name" value="Egh16-like"/>
</dbReference>
<sequence>MRYAIVYSALVAGASAHGLVTSVEGANGVSMPGLSVADGTPRDCSTNSCGSQADTSIIRDRDMSSGRGSALGRTQGNGPVDAGLAISSFMGMGATAPKNNGAASSVGVEDDLSGLRRGAAQRRQEHKRQVGRLMNGLMGLVGGGAGNTGVLGVSGAGGARNSYAMETKVSDMSGMGKQEGLPTANDQGQINMIYRQINQDGAGPLTATIDPTSGGTDPSAFITARMAKDVPGLGIQGLSLATNTDYPIAVQMPEGMTCEGKVGGAENVCIVRVRNGAITGPFGGSGAFTQTPAARKRAIAYRLKKRFEISREEDAKAEAKADLAEMEEEERDE</sequence>
<organism evidence="3 4">
    <name type="scientific">Ophiocordyceps australis</name>
    <dbReference type="NCBI Taxonomy" id="1399860"/>
    <lineage>
        <taxon>Eukaryota</taxon>
        <taxon>Fungi</taxon>
        <taxon>Dikarya</taxon>
        <taxon>Ascomycota</taxon>
        <taxon>Pezizomycotina</taxon>
        <taxon>Sordariomycetes</taxon>
        <taxon>Hypocreomycetidae</taxon>
        <taxon>Hypocreales</taxon>
        <taxon>Ophiocordycipitaceae</taxon>
        <taxon>Ophiocordyceps</taxon>
    </lineage>
</organism>
<evidence type="ECO:0000313" key="4">
    <source>
        <dbReference type="Proteomes" id="UP000224854"/>
    </source>
</evidence>
<dbReference type="PANTHER" id="PTHR34618">
    <property type="entry name" value="SURFACE PROTEIN MAS1, PUTATIVE-RELATED"/>
    <property type="match status" value="1"/>
</dbReference>
<keyword evidence="4" id="KW-1185">Reference proteome</keyword>
<dbReference type="AlphaFoldDB" id="A0A2C5XEH7"/>
<evidence type="ECO:0000256" key="2">
    <source>
        <dbReference type="SAM" id="SignalP"/>
    </source>
</evidence>
<feature type="signal peptide" evidence="2">
    <location>
        <begin position="1"/>
        <end position="16"/>
    </location>
</feature>
<feature type="region of interest" description="Disordered" evidence="1">
    <location>
        <begin position="38"/>
        <end position="77"/>
    </location>
</feature>
<accession>A0A2C5XEH7</accession>
<feature type="compositionally biased region" description="Acidic residues" evidence="1">
    <location>
        <begin position="324"/>
        <end position="333"/>
    </location>
</feature>
<dbReference type="OrthoDB" id="5310497at2759"/>
<name>A0A2C5XEH7_9HYPO</name>
<keyword evidence="2" id="KW-0732">Signal</keyword>
<reference evidence="3 4" key="1">
    <citation type="submission" date="2017-06" db="EMBL/GenBank/DDBJ databases">
        <title>Ant-infecting Ophiocordyceps genomes reveal a high diversity of potential behavioral manipulation genes and a possible major role for enterotoxins.</title>
        <authorList>
            <person name="De Bekker C."/>
            <person name="Evans H.C."/>
            <person name="Brachmann A."/>
            <person name="Hughes D.P."/>
        </authorList>
    </citation>
    <scope>NUCLEOTIDE SEQUENCE [LARGE SCALE GENOMIC DNA]</scope>
    <source>
        <strain evidence="3 4">1348a</strain>
    </source>
</reference>
<evidence type="ECO:0008006" key="5">
    <source>
        <dbReference type="Google" id="ProtNLM"/>
    </source>
</evidence>
<dbReference type="Pfam" id="PF11327">
    <property type="entry name" value="Egh16-like"/>
    <property type="match status" value="1"/>
</dbReference>
<comment type="caution">
    <text evidence="3">The sequence shown here is derived from an EMBL/GenBank/DDBJ whole genome shotgun (WGS) entry which is preliminary data.</text>
</comment>